<feature type="transmembrane region" description="Helical" evidence="1">
    <location>
        <begin position="79"/>
        <end position="100"/>
    </location>
</feature>
<dbReference type="EMBL" id="JBDIVE010000006">
    <property type="protein sequence ID" value="MEN3069254.1"/>
    <property type="molecule type" value="Genomic_DNA"/>
</dbReference>
<evidence type="ECO:0000313" key="2">
    <source>
        <dbReference type="EMBL" id="MEN3069254.1"/>
    </source>
</evidence>
<comment type="caution">
    <text evidence="2">The sequence shown here is derived from an EMBL/GenBank/DDBJ whole genome shotgun (WGS) entry which is preliminary data.</text>
</comment>
<keyword evidence="1" id="KW-0812">Transmembrane</keyword>
<keyword evidence="3" id="KW-1185">Reference proteome</keyword>
<keyword evidence="1" id="KW-1133">Transmembrane helix</keyword>
<sequence length="181" mass="19467">MNTTRAFRSLRPLPDSAALHPGYFPSLNHPKSPAQNLAIPSSPNLDAGMRKFTIALQCVCYLLAAFVLFVGVRTGNKNLVAPTIMFVSLLLILGFSAGADPSTNPNPAARKIYNRLFGLTGAGFTISALYAVLSHWTGTAGAYKQILKIISLLVLGIYIGSNHHPGFRKFLSKLGISLPKE</sequence>
<proteinExistence type="predicted"/>
<organism evidence="2 3">
    <name type="scientific">Uliginosibacterium sediminicola</name>
    <dbReference type="NCBI Taxonomy" id="2024550"/>
    <lineage>
        <taxon>Bacteria</taxon>
        <taxon>Pseudomonadati</taxon>
        <taxon>Pseudomonadota</taxon>
        <taxon>Betaproteobacteria</taxon>
        <taxon>Rhodocyclales</taxon>
        <taxon>Zoogloeaceae</taxon>
        <taxon>Uliginosibacterium</taxon>
    </lineage>
</organism>
<gene>
    <name evidence="2" type="ORF">ABDB84_12255</name>
</gene>
<name>A0ABU9Z0A2_9RHOO</name>
<dbReference type="RefSeq" id="WP_345920024.1">
    <property type="nucleotide sequence ID" value="NZ_JBDIVE010000006.1"/>
</dbReference>
<evidence type="ECO:0000313" key="3">
    <source>
        <dbReference type="Proteomes" id="UP001410394"/>
    </source>
</evidence>
<accession>A0ABU9Z0A2</accession>
<evidence type="ECO:0000256" key="1">
    <source>
        <dbReference type="SAM" id="Phobius"/>
    </source>
</evidence>
<protein>
    <recommendedName>
        <fullName evidence="4">TrbC/VIRB2 family protein</fullName>
    </recommendedName>
</protein>
<keyword evidence="1" id="KW-0472">Membrane</keyword>
<feature type="transmembrane region" description="Helical" evidence="1">
    <location>
        <begin position="52"/>
        <end position="73"/>
    </location>
</feature>
<reference evidence="2 3" key="1">
    <citation type="journal article" date="2018" name="Int. J. Syst. Evol. Microbiol.">
        <title>Uliginosibacterium sediminicola sp. nov., isolated from freshwater sediment.</title>
        <authorList>
            <person name="Hwang W.M."/>
            <person name="Kim S.M."/>
            <person name="Kang K."/>
            <person name="Ahn T.Y."/>
        </authorList>
    </citation>
    <scope>NUCLEOTIDE SEQUENCE [LARGE SCALE GENOMIC DNA]</scope>
    <source>
        <strain evidence="2 3">M1-21</strain>
    </source>
</reference>
<feature type="transmembrane region" description="Helical" evidence="1">
    <location>
        <begin position="112"/>
        <end position="133"/>
    </location>
</feature>
<feature type="transmembrane region" description="Helical" evidence="1">
    <location>
        <begin position="145"/>
        <end position="161"/>
    </location>
</feature>
<dbReference type="Proteomes" id="UP001410394">
    <property type="component" value="Unassembled WGS sequence"/>
</dbReference>
<evidence type="ECO:0008006" key="4">
    <source>
        <dbReference type="Google" id="ProtNLM"/>
    </source>
</evidence>